<dbReference type="SUPFAM" id="SSF50998">
    <property type="entry name" value="Quinoprotein alcohol dehydrogenase-like"/>
    <property type="match status" value="1"/>
</dbReference>
<dbReference type="Proteomes" id="UP001596414">
    <property type="component" value="Unassembled WGS sequence"/>
</dbReference>
<feature type="domain" description="Pyrrolo-quinoline quinone repeat" evidence="1">
    <location>
        <begin position="335"/>
        <end position="412"/>
    </location>
</feature>
<feature type="domain" description="Pyrrolo-quinoline quinone repeat" evidence="1">
    <location>
        <begin position="98"/>
        <end position="224"/>
    </location>
</feature>
<dbReference type="InterPro" id="IPR002372">
    <property type="entry name" value="PQQ_rpt_dom"/>
</dbReference>
<protein>
    <submittedName>
        <fullName evidence="2">PQQ-binding-like beta-propeller repeat protein</fullName>
    </submittedName>
</protein>
<dbReference type="PROSITE" id="PS51257">
    <property type="entry name" value="PROKAR_LIPOPROTEIN"/>
    <property type="match status" value="1"/>
</dbReference>
<sequence>MRRTLSRRKLLAVTAGTVGATAGCQAPVSGFGGGDVDFDRPESSETLVGPYEQTLLTDVSQFRGSLENWGYYPNETVPDSVEIDWRIPEHNTGDHSAAKASAVPLTDDAIVFPGDTGYVTALSSDGDVLWEQETDMVGRGVHGTPVVAEGTVFIGAYDGILYAFDAKSGTKQWETKLGGSIGGSPTYDGNAVYIAVEYADPEGSIFAVDPGSGDVLWEDEKGRPTDHPHSTPAIDPEAGMMALGSNDGMLYGWEYPSLEFKWTFETEPQNETDGEIKEPILAYDGAAFFGSWDRNIYRVDLESGTEEWSFETGSLSMVGPAVDPTRDEIYAGSHDGYLYALDAQTGKERWRFETDRPLTGCPTVCQNRIVFGSKDQTLYALETETGEEVWHVDHDGVVTSTPLVLDGAIYYAERAPNPEAGDADGGAYKLVESK</sequence>
<dbReference type="InterPro" id="IPR018391">
    <property type="entry name" value="PQQ_b-propeller_rpt"/>
</dbReference>
<gene>
    <name evidence="2" type="ORF">ACFQJ7_09050</name>
</gene>
<dbReference type="InterPro" id="IPR015943">
    <property type="entry name" value="WD40/YVTN_repeat-like_dom_sf"/>
</dbReference>
<accession>A0ABD5X4R9</accession>
<dbReference type="SMART" id="SM00564">
    <property type="entry name" value="PQQ"/>
    <property type="match status" value="6"/>
</dbReference>
<dbReference type="InterPro" id="IPR011047">
    <property type="entry name" value="Quinoprotein_ADH-like_sf"/>
</dbReference>
<dbReference type="RefSeq" id="WP_267638851.1">
    <property type="nucleotide sequence ID" value="NZ_JAODIY010000043.1"/>
</dbReference>
<dbReference type="PANTHER" id="PTHR34512">
    <property type="entry name" value="CELL SURFACE PROTEIN"/>
    <property type="match status" value="1"/>
</dbReference>
<dbReference type="EMBL" id="JBHSZQ010000019">
    <property type="protein sequence ID" value="MFC7126180.1"/>
    <property type="molecule type" value="Genomic_DNA"/>
</dbReference>
<name>A0ABD5X4R9_9EURY</name>
<reference evidence="2 3" key="1">
    <citation type="journal article" date="2014" name="Int. J. Syst. Evol. Microbiol.">
        <title>Complete genome sequence of Corynebacterium casei LMG S-19264T (=DSM 44701T), isolated from a smear-ripened cheese.</title>
        <authorList>
            <consortium name="US DOE Joint Genome Institute (JGI-PGF)"/>
            <person name="Walter F."/>
            <person name="Albersmeier A."/>
            <person name="Kalinowski J."/>
            <person name="Ruckert C."/>
        </authorList>
    </citation>
    <scope>NUCLEOTIDE SEQUENCE [LARGE SCALE GENOMIC DNA]</scope>
    <source>
        <strain evidence="2 3">CGMCC 4.7215</strain>
    </source>
</reference>
<evidence type="ECO:0000313" key="2">
    <source>
        <dbReference type="EMBL" id="MFC7126180.1"/>
    </source>
</evidence>
<dbReference type="PANTHER" id="PTHR34512:SF30">
    <property type="entry name" value="OUTER MEMBRANE PROTEIN ASSEMBLY FACTOR BAMB"/>
    <property type="match status" value="1"/>
</dbReference>
<comment type="caution">
    <text evidence="2">The sequence shown here is derived from an EMBL/GenBank/DDBJ whole genome shotgun (WGS) entry which is preliminary data.</text>
</comment>
<organism evidence="2 3">
    <name type="scientific">Halovenus rubra</name>
    <dbReference type="NCBI Taxonomy" id="869890"/>
    <lineage>
        <taxon>Archaea</taxon>
        <taxon>Methanobacteriati</taxon>
        <taxon>Methanobacteriota</taxon>
        <taxon>Stenosarchaea group</taxon>
        <taxon>Halobacteria</taxon>
        <taxon>Halobacteriales</taxon>
        <taxon>Haloarculaceae</taxon>
        <taxon>Halovenus</taxon>
    </lineage>
</organism>
<evidence type="ECO:0000259" key="1">
    <source>
        <dbReference type="Pfam" id="PF13360"/>
    </source>
</evidence>
<dbReference type="Gene3D" id="2.40.10.480">
    <property type="match status" value="1"/>
</dbReference>
<dbReference type="AlphaFoldDB" id="A0ABD5X4R9"/>
<dbReference type="Pfam" id="PF13360">
    <property type="entry name" value="PQQ_2"/>
    <property type="match status" value="2"/>
</dbReference>
<dbReference type="Gene3D" id="2.130.10.10">
    <property type="entry name" value="YVTN repeat-like/Quinoprotein amine dehydrogenase"/>
    <property type="match status" value="2"/>
</dbReference>
<proteinExistence type="predicted"/>
<evidence type="ECO:0000313" key="3">
    <source>
        <dbReference type="Proteomes" id="UP001596414"/>
    </source>
</evidence>